<protein>
    <submittedName>
        <fullName evidence="1">Uncharacterized protein</fullName>
    </submittedName>
</protein>
<sequence>MAIQIPRSTPPQVNSRGGFIKQSKSAISNSIGRRFFKNRYFLQNKSPRQQLLREGIFSVYYYTPLEQSRVQIGDETVEVNPSRY</sequence>
<accession>A0AAJ2H1L4</accession>
<dbReference type="AlphaFoldDB" id="A0AAJ2H1L4"/>
<comment type="caution">
    <text evidence="1">The sequence shown here is derived from an EMBL/GenBank/DDBJ whole genome shotgun (WGS) entry which is preliminary data.</text>
</comment>
<dbReference type="Proteomes" id="UP001268610">
    <property type="component" value="Unassembled WGS sequence"/>
</dbReference>
<organism evidence="1 2">
    <name type="scientific">Rhizobium hidalgonense</name>
    <dbReference type="NCBI Taxonomy" id="1538159"/>
    <lineage>
        <taxon>Bacteria</taxon>
        <taxon>Pseudomonadati</taxon>
        <taxon>Pseudomonadota</taxon>
        <taxon>Alphaproteobacteria</taxon>
        <taxon>Hyphomicrobiales</taxon>
        <taxon>Rhizobiaceae</taxon>
        <taxon>Rhizobium/Agrobacterium group</taxon>
        <taxon>Rhizobium</taxon>
    </lineage>
</organism>
<feature type="non-terminal residue" evidence="1">
    <location>
        <position position="84"/>
    </location>
</feature>
<dbReference type="EMBL" id="JAVLSF010001307">
    <property type="protein sequence ID" value="MDR9778866.1"/>
    <property type="molecule type" value="Genomic_DNA"/>
</dbReference>
<evidence type="ECO:0000313" key="2">
    <source>
        <dbReference type="Proteomes" id="UP001268610"/>
    </source>
</evidence>
<proteinExistence type="predicted"/>
<evidence type="ECO:0000313" key="1">
    <source>
        <dbReference type="EMBL" id="MDR9778866.1"/>
    </source>
</evidence>
<name>A0AAJ2H1L4_9HYPH</name>
<gene>
    <name evidence="1" type="ORF">RJJ65_40685</name>
</gene>
<reference evidence="1" key="1">
    <citation type="submission" date="2023-04" db="EMBL/GenBank/DDBJ databases">
        <title>Genomic characterization of faba bean (Vicia faba) microsymbionts in Mexican soils.</title>
        <authorList>
            <person name="Rivera Orduna F.N."/>
            <person name="Guevara-Luna J."/>
            <person name="Yan J."/>
            <person name="Arroyo-Herrera I."/>
            <person name="Li Y."/>
            <person name="Vasquez-Murrieta M.S."/>
            <person name="Wang E.T."/>
        </authorList>
    </citation>
    <scope>NUCLEOTIDE SEQUENCE</scope>
    <source>
        <strain evidence="1">CH26</strain>
    </source>
</reference>
<dbReference type="RefSeq" id="WP_310866826.1">
    <property type="nucleotide sequence ID" value="NZ_JAVLSF010001307.1"/>
</dbReference>